<dbReference type="OrthoDB" id="3208495at2759"/>
<dbReference type="EMBL" id="JABBWD010000083">
    <property type="protein sequence ID" value="KAG1767894.1"/>
    <property type="molecule type" value="Genomic_DNA"/>
</dbReference>
<gene>
    <name evidence="1" type="ORF">EV702DRAFT_946034</name>
</gene>
<sequence>NHYGIYRTYHGNLPTHNPDDLVSLASISDSPTFGRQREQIGARPWWSGFGSSLQAVKDNYFAPFLNVTTFLLMCWFYSGSNMKSLAELDRLINEVILVKEFDRADLQGFRAAKEVERLDNYHGDPEDIHSSFSANDGWHETNVKIRVPADGVMHESLEHAPEFLVPGLFYRRPIEVIKNTFREASAEHFHFTPFEQHYRPSPDAPPQRIYSEIYTSPAMLEEHDHILSQPHEDGCTLETVVAAIMLWSDSTHLASFGTASL</sequence>
<feature type="non-terminal residue" evidence="1">
    <location>
        <position position="261"/>
    </location>
</feature>
<evidence type="ECO:0000313" key="2">
    <source>
        <dbReference type="Proteomes" id="UP000714275"/>
    </source>
</evidence>
<protein>
    <submittedName>
        <fullName evidence="1">Uncharacterized protein</fullName>
    </submittedName>
</protein>
<comment type="caution">
    <text evidence="1">The sequence shown here is derived from an EMBL/GenBank/DDBJ whole genome shotgun (WGS) entry which is preliminary data.</text>
</comment>
<dbReference type="AlphaFoldDB" id="A0A9P7CXC5"/>
<reference evidence="1" key="1">
    <citation type="journal article" date="2020" name="New Phytol.">
        <title>Comparative genomics reveals dynamic genome evolution in host specialist ectomycorrhizal fungi.</title>
        <authorList>
            <person name="Lofgren L.A."/>
            <person name="Nguyen N.H."/>
            <person name="Vilgalys R."/>
            <person name="Ruytinx J."/>
            <person name="Liao H.L."/>
            <person name="Branco S."/>
            <person name="Kuo A."/>
            <person name="LaButti K."/>
            <person name="Lipzen A."/>
            <person name="Andreopoulos W."/>
            <person name="Pangilinan J."/>
            <person name="Riley R."/>
            <person name="Hundley H."/>
            <person name="Na H."/>
            <person name="Barry K."/>
            <person name="Grigoriev I.V."/>
            <person name="Stajich J.E."/>
            <person name="Kennedy P.G."/>
        </authorList>
    </citation>
    <scope>NUCLEOTIDE SEQUENCE</scope>
    <source>
        <strain evidence="1">DOB743</strain>
    </source>
</reference>
<name>A0A9P7CXC5_9AGAM</name>
<dbReference type="Proteomes" id="UP000714275">
    <property type="component" value="Unassembled WGS sequence"/>
</dbReference>
<keyword evidence="2" id="KW-1185">Reference proteome</keyword>
<organism evidence="1 2">
    <name type="scientific">Suillus placidus</name>
    <dbReference type="NCBI Taxonomy" id="48579"/>
    <lineage>
        <taxon>Eukaryota</taxon>
        <taxon>Fungi</taxon>
        <taxon>Dikarya</taxon>
        <taxon>Basidiomycota</taxon>
        <taxon>Agaricomycotina</taxon>
        <taxon>Agaricomycetes</taxon>
        <taxon>Agaricomycetidae</taxon>
        <taxon>Boletales</taxon>
        <taxon>Suillineae</taxon>
        <taxon>Suillaceae</taxon>
        <taxon>Suillus</taxon>
    </lineage>
</organism>
<evidence type="ECO:0000313" key="1">
    <source>
        <dbReference type="EMBL" id="KAG1767894.1"/>
    </source>
</evidence>
<accession>A0A9P7CXC5</accession>
<feature type="non-terminal residue" evidence="1">
    <location>
        <position position="1"/>
    </location>
</feature>
<proteinExistence type="predicted"/>